<dbReference type="Pfam" id="PF16565">
    <property type="entry name" value="MIT_C"/>
    <property type="match status" value="1"/>
</dbReference>
<organism evidence="2 3">
    <name type="scientific">Orchesella dallaii</name>
    <dbReference type="NCBI Taxonomy" id="48710"/>
    <lineage>
        <taxon>Eukaryota</taxon>
        <taxon>Metazoa</taxon>
        <taxon>Ecdysozoa</taxon>
        <taxon>Arthropoda</taxon>
        <taxon>Hexapoda</taxon>
        <taxon>Collembola</taxon>
        <taxon>Entomobryomorpha</taxon>
        <taxon>Entomobryoidea</taxon>
        <taxon>Orchesellidae</taxon>
        <taxon>Orchesellinae</taxon>
        <taxon>Orchesella</taxon>
    </lineage>
</organism>
<dbReference type="Proteomes" id="UP001642540">
    <property type="component" value="Unassembled WGS sequence"/>
</dbReference>
<keyword evidence="3" id="KW-1185">Reference proteome</keyword>
<name>A0ABP1PQ93_9HEXA</name>
<accession>A0ABP1PQ93</accession>
<dbReference type="InterPro" id="IPR007330">
    <property type="entry name" value="MIT_dom"/>
</dbReference>
<gene>
    <name evidence="2" type="ORF">ODALV1_LOCUS2538</name>
</gene>
<dbReference type="InterPro" id="IPR038113">
    <property type="entry name" value="MITD1_C_sf"/>
</dbReference>
<dbReference type="EMBL" id="CAXLJM020000007">
    <property type="protein sequence ID" value="CAL8073202.1"/>
    <property type="molecule type" value="Genomic_DNA"/>
</dbReference>
<dbReference type="InterPro" id="IPR036181">
    <property type="entry name" value="MIT_dom_sf"/>
</dbReference>
<dbReference type="Gene3D" id="3.30.870.30">
    <property type="entry name" value="MITD, C-terminal phospholipase D-like domain"/>
    <property type="match status" value="1"/>
</dbReference>
<proteinExistence type="predicted"/>
<dbReference type="SUPFAM" id="SSF116846">
    <property type="entry name" value="MIT domain"/>
    <property type="match status" value="1"/>
</dbReference>
<dbReference type="Gene3D" id="1.20.58.80">
    <property type="entry name" value="Phosphotransferase system, lactose/cellobiose-type IIA subunit"/>
    <property type="match status" value="1"/>
</dbReference>
<dbReference type="PANTHER" id="PTHR21222:SF1">
    <property type="entry name" value="MIT DOMAIN-CONTAINING PROTEIN 1"/>
    <property type="match status" value="1"/>
</dbReference>
<reference evidence="2 3" key="1">
    <citation type="submission" date="2024-08" db="EMBL/GenBank/DDBJ databases">
        <authorList>
            <person name="Cucini C."/>
            <person name="Frati F."/>
        </authorList>
    </citation>
    <scope>NUCLEOTIDE SEQUENCE [LARGE SCALE GENOMIC DNA]</scope>
</reference>
<dbReference type="SMART" id="SM00745">
    <property type="entry name" value="MIT"/>
    <property type="match status" value="1"/>
</dbReference>
<dbReference type="InterPro" id="IPR032341">
    <property type="entry name" value="MITD1_C"/>
</dbReference>
<comment type="caution">
    <text evidence="2">The sequence shown here is derived from an EMBL/GenBank/DDBJ whole genome shotgun (WGS) entry which is preliminary data.</text>
</comment>
<dbReference type="Pfam" id="PF04212">
    <property type="entry name" value="MIT"/>
    <property type="match status" value="1"/>
</dbReference>
<dbReference type="InterPro" id="IPR052817">
    <property type="entry name" value="MIT_domain_contain_protein1"/>
</dbReference>
<evidence type="ECO:0000313" key="2">
    <source>
        <dbReference type="EMBL" id="CAL8073202.1"/>
    </source>
</evidence>
<evidence type="ECO:0000313" key="3">
    <source>
        <dbReference type="Proteomes" id="UP001642540"/>
    </source>
</evidence>
<protein>
    <recommendedName>
        <fullName evidence="1">MIT domain-containing protein</fullName>
    </recommendedName>
</protein>
<evidence type="ECO:0000259" key="1">
    <source>
        <dbReference type="SMART" id="SM00745"/>
    </source>
</evidence>
<feature type="domain" description="MIT" evidence="1">
    <location>
        <begin position="4"/>
        <end position="78"/>
    </location>
</feature>
<dbReference type="PANTHER" id="PTHR21222">
    <property type="entry name" value="MIT DOMAIN-CONTAINING PROTEIN 1"/>
    <property type="match status" value="1"/>
</dbReference>
<sequence>MEGVRYASSVLLRAVDLDSAQKYTESLVCYQEGVQILVNSIKSIEDESVRAKLKPKIEEYMGRAEKLKKHIEELKKKGSFREKMQIDEDATGYSYDKVFSRFLDHSVHRIEVEDPYIRSPHQCDNFLRFVEMCLRQCPNLQTIALTTRADDNQNSHREQNTRLSTIRKSIQAFSGGKVQLNVEFSEVLHDREIRLDNGWVIKIGRGLDYFKPVDRLSVGWSDYHFRPCKATTVDIFHNKDLHRCHYLTCF</sequence>